<accession>A0A5C6XTF7</accession>
<keyword evidence="1" id="KW-0812">Transmembrane</keyword>
<dbReference type="Pfam" id="PF00498">
    <property type="entry name" value="FHA"/>
    <property type="match status" value="2"/>
</dbReference>
<dbReference type="SUPFAM" id="SSF49879">
    <property type="entry name" value="SMAD/FHA domain"/>
    <property type="match status" value="2"/>
</dbReference>
<name>A0A5C6XTF7_9DELT</name>
<dbReference type="SMART" id="SM00240">
    <property type="entry name" value="FHA"/>
    <property type="match status" value="2"/>
</dbReference>
<dbReference type="InterPro" id="IPR000253">
    <property type="entry name" value="FHA_dom"/>
</dbReference>
<dbReference type="Gene3D" id="2.60.200.20">
    <property type="match status" value="2"/>
</dbReference>
<keyword evidence="1" id="KW-0472">Membrane</keyword>
<dbReference type="SUPFAM" id="SSF48452">
    <property type="entry name" value="TPR-like"/>
    <property type="match status" value="1"/>
</dbReference>
<evidence type="ECO:0000313" key="3">
    <source>
        <dbReference type="EMBL" id="TXD43778.1"/>
    </source>
</evidence>
<dbReference type="CDD" id="cd00060">
    <property type="entry name" value="FHA"/>
    <property type="match status" value="2"/>
</dbReference>
<evidence type="ECO:0000256" key="1">
    <source>
        <dbReference type="SAM" id="Phobius"/>
    </source>
</evidence>
<evidence type="ECO:0000259" key="2">
    <source>
        <dbReference type="PROSITE" id="PS50006"/>
    </source>
</evidence>
<reference evidence="3 4" key="1">
    <citation type="submission" date="2019-08" db="EMBL/GenBank/DDBJ databases">
        <title>Bradymonadales sp. TMQ2.</title>
        <authorList>
            <person name="Liang Q."/>
        </authorList>
    </citation>
    <scope>NUCLEOTIDE SEQUENCE [LARGE SCALE GENOMIC DNA]</scope>
    <source>
        <strain evidence="3 4">TMQ2</strain>
    </source>
</reference>
<protein>
    <submittedName>
        <fullName evidence="3">FHA domain-containing protein</fullName>
    </submittedName>
</protein>
<proteinExistence type="predicted"/>
<comment type="caution">
    <text evidence="3">The sequence shown here is derived from an EMBL/GenBank/DDBJ whole genome shotgun (WGS) entry which is preliminary data.</text>
</comment>
<dbReference type="OrthoDB" id="5488182at2"/>
<evidence type="ECO:0000313" key="4">
    <source>
        <dbReference type="Proteomes" id="UP000321046"/>
    </source>
</evidence>
<feature type="transmembrane region" description="Helical" evidence="1">
    <location>
        <begin position="235"/>
        <end position="257"/>
    </location>
</feature>
<sequence>MFTITIEDQNGQVADTFSFDHGSYVVGRLDTCDVVLPTGSVSREHARIFVQEGRCYIEDLGSANGVIVDGQRVVQQRDLGTASQIRIGDYYLYLEFKRSARMQNQNVLSTLFIDSGSEHHKLVRINDAFAGEEFSLSEVENTIGRTDENFILLSDASISRRHAIIARHGDLYSVVDCGSSNGTRLNGKAVQSQQALSPGDRVEFGNLEFVFVEGNATVNPAEYAASASGGAMTTYAGLAVLVLLGLALGGAAVFALVNSGDGDGQAQAQAPAPPTLEEQVAEHIAAGRTQLELGNWDGAIAAANEALALAPQNAEARALRDQVDVERQAAEKLAQGELLSEQGRHEEAREMLLQLPEGSIAEERAQTTLAHLNRTIAYNLRSEASRLFKSRRDADPKAAHALLVEALEVLPDDQESRALLDEVEAHMREKRIAFEAYAPAP</sequence>
<dbReference type="RefSeq" id="WP_146972226.1">
    <property type="nucleotide sequence ID" value="NZ_VOSL01000006.1"/>
</dbReference>
<dbReference type="AlphaFoldDB" id="A0A5C6XTF7"/>
<feature type="domain" description="FHA" evidence="2">
    <location>
        <begin position="24"/>
        <end position="73"/>
    </location>
</feature>
<dbReference type="Proteomes" id="UP000321046">
    <property type="component" value="Unassembled WGS sequence"/>
</dbReference>
<dbReference type="Gene3D" id="1.25.40.10">
    <property type="entry name" value="Tetratricopeptide repeat domain"/>
    <property type="match status" value="1"/>
</dbReference>
<dbReference type="PROSITE" id="PS50006">
    <property type="entry name" value="FHA_DOMAIN"/>
    <property type="match status" value="2"/>
</dbReference>
<dbReference type="InterPro" id="IPR050923">
    <property type="entry name" value="Cell_Proc_Reg/RNA_Proc"/>
</dbReference>
<feature type="domain" description="FHA" evidence="2">
    <location>
        <begin position="141"/>
        <end position="190"/>
    </location>
</feature>
<dbReference type="EMBL" id="VOSL01000006">
    <property type="protein sequence ID" value="TXD43778.1"/>
    <property type="molecule type" value="Genomic_DNA"/>
</dbReference>
<gene>
    <name evidence="3" type="ORF">FRC96_01260</name>
</gene>
<keyword evidence="1" id="KW-1133">Transmembrane helix</keyword>
<dbReference type="InterPro" id="IPR008984">
    <property type="entry name" value="SMAD_FHA_dom_sf"/>
</dbReference>
<dbReference type="InterPro" id="IPR011990">
    <property type="entry name" value="TPR-like_helical_dom_sf"/>
</dbReference>
<organism evidence="3 4">
    <name type="scientific">Lujinxingia vulgaris</name>
    <dbReference type="NCBI Taxonomy" id="2600176"/>
    <lineage>
        <taxon>Bacteria</taxon>
        <taxon>Deltaproteobacteria</taxon>
        <taxon>Bradymonadales</taxon>
        <taxon>Lujinxingiaceae</taxon>
        <taxon>Lujinxingia</taxon>
    </lineage>
</organism>
<dbReference type="PANTHER" id="PTHR23308">
    <property type="entry name" value="NUCLEAR INHIBITOR OF PROTEIN PHOSPHATASE-1"/>
    <property type="match status" value="1"/>
</dbReference>